<accession>A0A9W5RBM1</accession>
<organism evidence="1 2">
    <name type="scientific">Bacillus cereus VD184</name>
    <dbReference type="NCBI Taxonomy" id="1053242"/>
    <lineage>
        <taxon>Bacteria</taxon>
        <taxon>Bacillati</taxon>
        <taxon>Bacillota</taxon>
        <taxon>Bacilli</taxon>
        <taxon>Bacillales</taxon>
        <taxon>Bacillaceae</taxon>
        <taxon>Bacillus</taxon>
        <taxon>Bacillus cereus group</taxon>
    </lineage>
</organism>
<sequence>MFYKMIACSPRKEKNMKDNVNTIQAIKSLKSKSILVAMSYLEDVPTFIKPNILNDDVCLLVDKEFILSVLSQNRFTDNGISSISLSIGELMKWSKRLGIVYSDQQTMHQNKRMVKCIGIAFDEGCKYQCKKTNRSGQFLSGIDVDEVNSMYIVIASEL</sequence>
<evidence type="ECO:0000313" key="2">
    <source>
        <dbReference type="Proteomes" id="UP000014028"/>
    </source>
</evidence>
<comment type="caution">
    <text evidence="1">The sequence shown here is derived from an EMBL/GenBank/DDBJ whole genome shotgun (WGS) entry which is preliminary data.</text>
</comment>
<dbReference type="AlphaFoldDB" id="A0A9W5RBM1"/>
<name>A0A9W5RBM1_BACCE</name>
<proteinExistence type="predicted"/>
<dbReference type="Proteomes" id="UP000014028">
    <property type="component" value="Unassembled WGS sequence"/>
</dbReference>
<protein>
    <submittedName>
        <fullName evidence="1">Uncharacterized protein</fullName>
    </submittedName>
</protein>
<evidence type="ECO:0000313" key="1">
    <source>
        <dbReference type="EMBL" id="EOQ19719.1"/>
    </source>
</evidence>
<dbReference type="EMBL" id="AHFK01000018">
    <property type="protein sequence ID" value="EOQ19719.1"/>
    <property type="molecule type" value="Genomic_DNA"/>
</dbReference>
<gene>
    <name evidence="1" type="ORF">IKC_04193</name>
</gene>
<reference evidence="1 2" key="1">
    <citation type="submission" date="2012-12" db="EMBL/GenBank/DDBJ databases">
        <title>The Genome Sequence of Bacillus cereus VD184.</title>
        <authorList>
            <consortium name="The Broad Institute Genome Sequencing Platform"/>
            <consortium name="The Broad Institute Genome Sequencing Center for Infectious Disease"/>
            <person name="Feldgarden M."/>
            <person name="Van der Auwera G.A."/>
            <person name="Mahillon J."/>
            <person name="Duprez V."/>
            <person name="Timmery S."/>
            <person name="Mattelet C."/>
            <person name="Dierick K."/>
            <person name="Sun M."/>
            <person name="Yu Z."/>
            <person name="Zhu L."/>
            <person name="Hu X."/>
            <person name="Shank E.B."/>
            <person name="Swiecicka I."/>
            <person name="Hansen B.M."/>
            <person name="Andrup L."/>
            <person name="Walker B."/>
            <person name="Young S.K."/>
            <person name="Zeng Q."/>
            <person name="Gargeya S."/>
            <person name="Fitzgerald M."/>
            <person name="Haas B."/>
            <person name="Abouelleil A."/>
            <person name="Alvarado L."/>
            <person name="Arachchi H.M."/>
            <person name="Berlin A.M."/>
            <person name="Chapman S.B."/>
            <person name="Dewar J."/>
            <person name="Goldberg J."/>
            <person name="Griggs A."/>
            <person name="Gujja S."/>
            <person name="Hansen M."/>
            <person name="Howarth C."/>
            <person name="Imamovic A."/>
            <person name="Larimer J."/>
            <person name="McCowan C."/>
            <person name="Murphy C."/>
            <person name="Neiman D."/>
            <person name="Pearson M."/>
            <person name="Priest M."/>
            <person name="Roberts A."/>
            <person name="Saif S."/>
            <person name="Shea T."/>
            <person name="Sisk P."/>
            <person name="Sykes S."/>
            <person name="Wortman J."/>
            <person name="Nusbaum C."/>
            <person name="Birren B."/>
        </authorList>
    </citation>
    <scope>NUCLEOTIDE SEQUENCE [LARGE SCALE GENOMIC DNA]</scope>
    <source>
        <strain evidence="1 2">VD184</strain>
    </source>
</reference>